<feature type="binding site" evidence="7">
    <location>
        <begin position="9"/>
        <end position="11"/>
    </location>
    <ligand>
        <name>substrate</name>
    </ligand>
</feature>
<dbReference type="GO" id="GO:0019563">
    <property type="term" value="P:glycerol catabolic process"/>
    <property type="evidence" value="ECO:0007669"/>
    <property type="project" value="TreeGrafter"/>
</dbReference>
<evidence type="ECO:0000256" key="5">
    <source>
        <dbReference type="ARBA" id="ARBA00023152"/>
    </source>
</evidence>
<evidence type="ECO:0000256" key="3">
    <source>
        <dbReference type="ARBA" id="ARBA00022432"/>
    </source>
</evidence>
<dbReference type="Proteomes" id="UP000470771">
    <property type="component" value="Unassembled WGS sequence"/>
</dbReference>
<evidence type="ECO:0000256" key="4">
    <source>
        <dbReference type="ARBA" id="ARBA00022490"/>
    </source>
</evidence>
<organism evidence="9 10">
    <name type="scientific">Acidiluteibacter ferrifornacis</name>
    <dbReference type="NCBI Taxonomy" id="2692424"/>
    <lineage>
        <taxon>Bacteria</taxon>
        <taxon>Pseudomonadati</taxon>
        <taxon>Bacteroidota</taxon>
        <taxon>Flavobacteriia</taxon>
        <taxon>Flavobacteriales</taxon>
        <taxon>Cryomorphaceae</taxon>
        <taxon>Acidiluteibacter</taxon>
    </lineage>
</organism>
<protein>
    <recommendedName>
        <fullName evidence="7 8">Triosephosphate isomerase</fullName>
        <shortName evidence="7">TIM</shortName>
        <shortName evidence="7">TPI</shortName>
        <ecNumber evidence="7 8">5.3.1.1</ecNumber>
    </recommendedName>
    <alternativeName>
        <fullName evidence="7">Triose-phosphate isomerase</fullName>
    </alternativeName>
</protein>
<comment type="function">
    <text evidence="7">Involved in the gluconeogenesis. Catalyzes stereospecifically the conversion of dihydroxyacetone phosphate (DHAP) to D-glyceraldehyde-3-phosphate (G3P).</text>
</comment>
<dbReference type="InterPro" id="IPR000652">
    <property type="entry name" value="Triosephosphate_isomerase"/>
</dbReference>
<reference evidence="9 10" key="1">
    <citation type="submission" date="2019-12" db="EMBL/GenBank/DDBJ databases">
        <authorList>
            <person name="Zhao J."/>
        </authorList>
    </citation>
    <scope>NUCLEOTIDE SEQUENCE [LARGE SCALE GENOMIC DNA]</scope>
    <source>
        <strain evidence="9 10">S-15</strain>
    </source>
</reference>
<proteinExistence type="inferred from homology"/>
<feature type="binding site" evidence="7">
    <location>
        <begin position="234"/>
        <end position="235"/>
    </location>
    <ligand>
        <name>substrate</name>
    </ligand>
</feature>
<dbReference type="InterPro" id="IPR020861">
    <property type="entry name" value="Triosephosphate_isomerase_AS"/>
</dbReference>
<dbReference type="UniPathway" id="UPA00138"/>
<evidence type="ECO:0000256" key="6">
    <source>
        <dbReference type="ARBA" id="ARBA00023235"/>
    </source>
</evidence>
<feature type="binding site" evidence="7">
    <location>
        <position position="213"/>
    </location>
    <ligand>
        <name>substrate</name>
    </ligand>
</feature>
<dbReference type="PANTHER" id="PTHR21139:SF42">
    <property type="entry name" value="TRIOSEPHOSPHATE ISOMERASE"/>
    <property type="match status" value="1"/>
</dbReference>
<evidence type="ECO:0000256" key="1">
    <source>
        <dbReference type="ARBA" id="ARBA00004680"/>
    </source>
</evidence>
<dbReference type="RefSeq" id="WP_160633935.1">
    <property type="nucleotide sequence ID" value="NZ_WWNE01000012.1"/>
</dbReference>
<accession>A0A6N9NM62</accession>
<dbReference type="PROSITE" id="PS00171">
    <property type="entry name" value="TIM_1"/>
    <property type="match status" value="1"/>
</dbReference>
<dbReference type="InterPro" id="IPR035990">
    <property type="entry name" value="TIM_sf"/>
</dbReference>
<sequence length="250" mass="27208">MRKKIVAGNWKMNLTVNEAESLVKELNQKVKEGVKADQLIVFPSFTNIVSVVNSIDYSINVGAQNCHESKSGAYTGEVSVDMIQSTGATVILVGHSERRAYFGETNELLAKKVDAVLAADMQAVYCCGETLPEREANNHFRVIESQISEGLFHLDESGISEVVIAYEPVWAIGTGVTASSDQAQEVHAFIRSLIEKKYGNEIAEQISILYGGSCNPKNAEELFRQKDVDGGLIGGAALKANDFIQIANSY</sequence>
<gene>
    <name evidence="7" type="primary">tpiA</name>
    <name evidence="9" type="ORF">GQN54_12720</name>
</gene>
<dbReference type="CDD" id="cd00311">
    <property type="entry name" value="TIM"/>
    <property type="match status" value="1"/>
</dbReference>
<evidence type="ECO:0000313" key="9">
    <source>
        <dbReference type="EMBL" id="NBG66984.1"/>
    </source>
</evidence>
<dbReference type="EC" id="5.3.1.1" evidence="7 8"/>
<dbReference type="GO" id="GO:0005829">
    <property type="term" value="C:cytosol"/>
    <property type="evidence" value="ECO:0007669"/>
    <property type="project" value="TreeGrafter"/>
</dbReference>
<comment type="pathway">
    <text evidence="7 8">Carbohydrate biosynthesis; gluconeogenesis.</text>
</comment>
<dbReference type="EMBL" id="WWNE01000012">
    <property type="protein sequence ID" value="NBG66984.1"/>
    <property type="molecule type" value="Genomic_DNA"/>
</dbReference>
<dbReference type="Pfam" id="PF00121">
    <property type="entry name" value="TIM"/>
    <property type="match status" value="1"/>
</dbReference>
<keyword evidence="6 7" id="KW-0413">Isomerase</keyword>
<dbReference type="PANTHER" id="PTHR21139">
    <property type="entry name" value="TRIOSEPHOSPHATE ISOMERASE"/>
    <property type="match status" value="1"/>
</dbReference>
<comment type="similarity">
    <text evidence="2 7 8">Belongs to the triosephosphate isomerase family.</text>
</comment>
<dbReference type="UniPathway" id="UPA00109">
    <property type="reaction ID" value="UER00189"/>
</dbReference>
<comment type="caution">
    <text evidence="9">The sequence shown here is derived from an EMBL/GenBank/DDBJ whole genome shotgun (WGS) entry which is preliminary data.</text>
</comment>
<dbReference type="InterPro" id="IPR022896">
    <property type="entry name" value="TrioseP_Isoase_bac/euk"/>
</dbReference>
<dbReference type="SUPFAM" id="SSF51351">
    <property type="entry name" value="Triosephosphate isomerase (TIM)"/>
    <property type="match status" value="1"/>
</dbReference>
<dbReference type="GO" id="GO:0006096">
    <property type="term" value="P:glycolytic process"/>
    <property type="evidence" value="ECO:0007669"/>
    <property type="project" value="UniProtKB-UniRule"/>
</dbReference>
<keyword evidence="3 7" id="KW-0312">Gluconeogenesis</keyword>
<evidence type="ECO:0000256" key="2">
    <source>
        <dbReference type="ARBA" id="ARBA00007422"/>
    </source>
</evidence>
<keyword evidence="10" id="KW-1185">Reference proteome</keyword>
<comment type="pathway">
    <text evidence="1 7 8">Carbohydrate degradation; glycolysis; D-glyceraldehyde 3-phosphate from glycerone phosphate: step 1/1.</text>
</comment>
<keyword evidence="5 7" id="KW-0324">Glycolysis</keyword>
<comment type="catalytic activity">
    <reaction evidence="7 8">
        <text>D-glyceraldehyde 3-phosphate = dihydroxyacetone phosphate</text>
        <dbReference type="Rhea" id="RHEA:18585"/>
        <dbReference type="ChEBI" id="CHEBI:57642"/>
        <dbReference type="ChEBI" id="CHEBI:59776"/>
        <dbReference type="EC" id="5.3.1.1"/>
    </reaction>
</comment>
<dbReference type="AlphaFoldDB" id="A0A6N9NM62"/>
<dbReference type="HAMAP" id="MF_00147_B">
    <property type="entry name" value="TIM_B"/>
    <property type="match status" value="1"/>
</dbReference>
<name>A0A6N9NM62_9FLAO</name>
<evidence type="ECO:0000313" key="10">
    <source>
        <dbReference type="Proteomes" id="UP000470771"/>
    </source>
</evidence>
<comment type="subunit">
    <text evidence="7 8">Homodimer.</text>
</comment>
<keyword evidence="4 7" id="KW-0963">Cytoplasm</keyword>
<feature type="active site" description="Proton acceptor" evidence="7">
    <location>
        <position position="167"/>
    </location>
</feature>
<dbReference type="GO" id="GO:0006094">
    <property type="term" value="P:gluconeogenesis"/>
    <property type="evidence" value="ECO:0007669"/>
    <property type="project" value="UniProtKB-UniRule"/>
</dbReference>
<dbReference type="NCBIfam" id="TIGR00419">
    <property type="entry name" value="tim"/>
    <property type="match status" value="1"/>
</dbReference>
<dbReference type="InterPro" id="IPR013785">
    <property type="entry name" value="Aldolase_TIM"/>
</dbReference>
<dbReference type="GO" id="GO:0004807">
    <property type="term" value="F:triose-phosphate isomerase activity"/>
    <property type="evidence" value="ECO:0007669"/>
    <property type="project" value="UniProtKB-UniRule"/>
</dbReference>
<dbReference type="FunFam" id="3.20.20.70:FF:000016">
    <property type="entry name" value="Triosephosphate isomerase"/>
    <property type="match status" value="1"/>
</dbReference>
<comment type="subcellular location">
    <subcellularLocation>
        <location evidence="7 8">Cytoplasm</location>
    </subcellularLocation>
</comment>
<dbReference type="GO" id="GO:0046166">
    <property type="term" value="P:glyceraldehyde-3-phosphate biosynthetic process"/>
    <property type="evidence" value="ECO:0007669"/>
    <property type="project" value="TreeGrafter"/>
</dbReference>
<dbReference type="PROSITE" id="PS51440">
    <property type="entry name" value="TIM_2"/>
    <property type="match status" value="1"/>
</dbReference>
<evidence type="ECO:0000256" key="8">
    <source>
        <dbReference type="RuleBase" id="RU363013"/>
    </source>
</evidence>
<feature type="active site" description="Electrophile" evidence="7">
    <location>
        <position position="95"/>
    </location>
</feature>
<dbReference type="Gene3D" id="3.20.20.70">
    <property type="entry name" value="Aldolase class I"/>
    <property type="match status" value="1"/>
</dbReference>
<evidence type="ECO:0000256" key="7">
    <source>
        <dbReference type="HAMAP-Rule" id="MF_00147"/>
    </source>
</evidence>
<feature type="binding site" evidence="7">
    <location>
        <position position="173"/>
    </location>
    <ligand>
        <name>substrate</name>
    </ligand>
</feature>